<feature type="region of interest" description="Disordered" evidence="4">
    <location>
        <begin position="1"/>
        <end position="25"/>
    </location>
</feature>
<evidence type="ECO:0000313" key="5">
    <source>
        <dbReference type="EMBL" id="WKA12093.1"/>
    </source>
</evidence>
<dbReference type="InterPro" id="IPR036967">
    <property type="entry name" value="Ribosomal_uS11_sf"/>
</dbReference>
<keyword evidence="2" id="KW-0689">Ribosomal protein</keyword>
<reference evidence="5 6" key="1">
    <citation type="journal article" date="2023" name="Hortic Res">
        <title>The complete reference genome for grapevine (Vitis vinifera L.) genetics and breeding.</title>
        <authorList>
            <person name="Shi X."/>
            <person name="Cao S."/>
            <person name="Wang X."/>
            <person name="Huang S."/>
            <person name="Wang Y."/>
            <person name="Liu Z."/>
            <person name="Liu W."/>
            <person name="Leng X."/>
            <person name="Peng Y."/>
            <person name="Wang N."/>
            <person name="Wang Y."/>
            <person name="Ma Z."/>
            <person name="Xu X."/>
            <person name="Zhang F."/>
            <person name="Xue H."/>
            <person name="Zhong H."/>
            <person name="Wang Y."/>
            <person name="Zhang K."/>
            <person name="Velt A."/>
            <person name="Avia K."/>
            <person name="Holtgrawe D."/>
            <person name="Grimplet J."/>
            <person name="Matus J.T."/>
            <person name="Ware D."/>
            <person name="Wu X."/>
            <person name="Wang H."/>
            <person name="Liu C."/>
            <person name="Fang Y."/>
            <person name="Rustenholz C."/>
            <person name="Cheng Z."/>
            <person name="Xiao H."/>
            <person name="Zhou Y."/>
        </authorList>
    </citation>
    <scope>NUCLEOTIDE SEQUENCE [LARGE SCALE GENOMIC DNA]</scope>
    <source>
        <strain evidence="6">cv. Pinot noir / PN40024</strain>
        <tissue evidence="5">Leaf</tissue>
    </source>
</reference>
<dbReference type="EMBL" id="CP126666">
    <property type="protein sequence ID" value="WKA12093.1"/>
    <property type="molecule type" value="Genomic_DNA"/>
</dbReference>
<organism evidence="5 6">
    <name type="scientific">Vitis vinifera</name>
    <name type="common">Grape</name>
    <dbReference type="NCBI Taxonomy" id="29760"/>
    <lineage>
        <taxon>Eukaryota</taxon>
        <taxon>Viridiplantae</taxon>
        <taxon>Streptophyta</taxon>
        <taxon>Embryophyta</taxon>
        <taxon>Tracheophyta</taxon>
        <taxon>Spermatophyta</taxon>
        <taxon>Magnoliopsida</taxon>
        <taxon>eudicotyledons</taxon>
        <taxon>Gunneridae</taxon>
        <taxon>Pentapetalae</taxon>
        <taxon>rosids</taxon>
        <taxon>Vitales</taxon>
        <taxon>Vitaceae</taxon>
        <taxon>Viteae</taxon>
        <taxon>Vitis</taxon>
    </lineage>
</organism>
<evidence type="ECO:0000256" key="3">
    <source>
        <dbReference type="ARBA" id="ARBA00023274"/>
    </source>
</evidence>
<dbReference type="Proteomes" id="UP001227230">
    <property type="component" value="Chromosome 19"/>
</dbReference>
<comment type="similarity">
    <text evidence="1">Belongs to the universal ribosomal protein uS11 family.</text>
</comment>
<sequence length="201" mass="21611">MAAYESKGLTNGGFDPTAETTGVGGPQEDRFCVSVIYCRRHRRRNRRVKDGGQIEGESKVVGPIAKCDSVLMSLSDALTGGGDVSCVGQTVKPARRRCSVAVGDAYRGRYNLRLLCFWVSPPAAVGYNYVRENEVVSWSSAGTCGFRGTRRGMPFAAQTIAKNAIHSGSRYTTSKSHDKAILVGPSTPAQLTKRQISGFAL</sequence>
<proteinExistence type="inferred from homology"/>
<dbReference type="InterPro" id="IPR001971">
    <property type="entry name" value="Ribosomal_uS11"/>
</dbReference>
<gene>
    <name evidence="5" type="ORF">VitviT2T_029518</name>
</gene>
<evidence type="ECO:0000256" key="4">
    <source>
        <dbReference type="SAM" id="MobiDB-lite"/>
    </source>
</evidence>
<dbReference type="Gene3D" id="3.30.420.80">
    <property type="entry name" value="Ribosomal protein S11"/>
    <property type="match status" value="1"/>
</dbReference>
<evidence type="ECO:0000313" key="6">
    <source>
        <dbReference type="Proteomes" id="UP001227230"/>
    </source>
</evidence>
<evidence type="ECO:0000256" key="2">
    <source>
        <dbReference type="ARBA" id="ARBA00022980"/>
    </source>
</evidence>
<dbReference type="SUPFAM" id="SSF53137">
    <property type="entry name" value="Translational machinery components"/>
    <property type="match status" value="1"/>
</dbReference>
<protein>
    <submittedName>
        <fullName evidence="5">Uncharacterized protein</fullName>
    </submittedName>
</protein>
<accession>A0ABY9DWY0</accession>
<dbReference type="Pfam" id="PF00411">
    <property type="entry name" value="Ribosomal_S11"/>
    <property type="match status" value="1"/>
</dbReference>
<keyword evidence="6" id="KW-1185">Reference proteome</keyword>
<name>A0ABY9DWY0_VITVI</name>
<keyword evidence="3" id="KW-0687">Ribonucleoprotein</keyword>
<evidence type="ECO:0000256" key="1">
    <source>
        <dbReference type="ARBA" id="ARBA00006194"/>
    </source>
</evidence>